<protein>
    <recommendedName>
        <fullName evidence="3">Glycine zipper domain-containing protein</fullName>
    </recommendedName>
</protein>
<evidence type="ECO:0000313" key="2">
    <source>
        <dbReference type="Proteomes" id="UP000265955"/>
    </source>
</evidence>
<comment type="caution">
    <text evidence="1">The sequence shown here is derived from an EMBL/GenBank/DDBJ whole genome shotgun (WGS) entry which is preliminary data.</text>
</comment>
<gene>
    <name evidence="1" type="ORF">D3871_00550</name>
</gene>
<evidence type="ECO:0000313" key="1">
    <source>
        <dbReference type="EMBL" id="RJF97186.1"/>
    </source>
</evidence>
<proteinExistence type="predicted"/>
<keyword evidence="2" id="KW-1185">Reference proteome</keyword>
<dbReference type="Proteomes" id="UP000265955">
    <property type="component" value="Unassembled WGS sequence"/>
</dbReference>
<dbReference type="EMBL" id="QYUO01000001">
    <property type="protein sequence ID" value="RJF97186.1"/>
    <property type="molecule type" value="Genomic_DNA"/>
</dbReference>
<name>A0A3A3FMG3_9BURK</name>
<dbReference type="RefSeq" id="WP_119767138.1">
    <property type="nucleotide sequence ID" value="NZ_QYUO01000001.1"/>
</dbReference>
<sequence>MTTIIAGRFQEQTEVDDTLAELLHAGFSRDRVSTFYCNPSGQHALFPIGGDHNLSPGAKESGKSVAAGAVAGAAVGVAATPILGPVGTVTGGLVGAHLGGLVGGLSGMKEKGDPGDHAEDMENAVPMRHSGMMVAVAVPDDGEYEDRAIDVLRSAGAMDIERAEGTIENGDWVNFDPVTPMNLVEYARDQSMPSGPNQRA</sequence>
<dbReference type="OrthoDB" id="6369218at2"/>
<dbReference type="AlphaFoldDB" id="A0A3A3FMG3"/>
<organism evidence="1 2">
    <name type="scientific">Noviherbaspirillum saxi</name>
    <dbReference type="NCBI Taxonomy" id="2320863"/>
    <lineage>
        <taxon>Bacteria</taxon>
        <taxon>Pseudomonadati</taxon>
        <taxon>Pseudomonadota</taxon>
        <taxon>Betaproteobacteria</taxon>
        <taxon>Burkholderiales</taxon>
        <taxon>Oxalobacteraceae</taxon>
        <taxon>Noviherbaspirillum</taxon>
    </lineage>
</organism>
<reference evidence="2" key="1">
    <citation type="submission" date="2018-09" db="EMBL/GenBank/DDBJ databases">
        <authorList>
            <person name="Zhu H."/>
        </authorList>
    </citation>
    <scope>NUCLEOTIDE SEQUENCE [LARGE SCALE GENOMIC DNA]</scope>
    <source>
        <strain evidence="2">K1R23-30</strain>
    </source>
</reference>
<accession>A0A3A3FMG3</accession>
<evidence type="ECO:0008006" key="3">
    <source>
        <dbReference type="Google" id="ProtNLM"/>
    </source>
</evidence>